<organism evidence="1 2">
    <name type="scientific">Veillonella denticariosi JCM 15641</name>
    <dbReference type="NCBI Taxonomy" id="1298594"/>
    <lineage>
        <taxon>Bacteria</taxon>
        <taxon>Bacillati</taxon>
        <taxon>Bacillota</taxon>
        <taxon>Negativicutes</taxon>
        <taxon>Veillonellales</taxon>
        <taxon>Veillonellaceae</taxon>
        <taxon>Veillonella</taxon>
    </lineage>
</organism>
<dbReference type="Proteomes" id="UP000237916">
    <property type="component" value="Unassembled WGS sequence"/>
</dbReference>
<name>A0A2S7Z6Q8_9FIRM</name>
<protein>
    <submittedName>
        <fullName evidence="1">Transcription factor FapR</fullName>
    </submittedName>
</protein>
<sequence length="187" mass="21273">MSRLKKQERQKQLQEKLNITPFLTDEDLAAHFGVSVPTIRLDRLELGIPELRERIRVMATGGYAPETAEHLPYEVVGELIDVTAGQQALSMLRTTVDMEDQFGYIEPQYLYAQANSLAKVVMGTTVCSAEVGNIKYKSPVRAGTNLVAKAEIVRRRGNKFFIWVIIRDKIKEVFRAKFIMESIENRV</sequence>
<accession>A0A2S7Z6Q8</accession>
<dbReference type="EMBL" id="PPDB01000007">
    <property type="protein sequence ID" value="PQL18919.1"/>
    <property type="molecule type" value="Genomic_DNA"/>
</dbReference>
<proteinExistence type="predicted"/>
<dbReference type="Gene3D" id="3.10.129.10">
    <property type="entry name" value="Hotdog Thioesterase"/>
    <property type="match status" value="1"/>
</dbReference>
<keyword evidence="2" id="KW-1185">Reference proteome</keyword>
<gene>
    <name evidence="1" type="ORF">VEHSUH05_05960</name>
</gene>
<dbReference type="SUPFAM" id="SSF54637">
    <property type="entry name" value="Thioesterase/thiol ester dehydrase-isomerase"/>
    <property type="match status" value="1"/>
</dbReference>
<dbReference type="NCBIfam" id="NF003359">
    <property type="entry name" value="PRK04424.1"/>
    <property type="match status" value="1"/>
</dbReference>
<reference evidence="1 2" key="1">
    <citation type="submission" date="2018-01" db="EMBL/GenBank/DDBJ databases">
        <title>Draft genome sequences of clinical isolates and type strains of oral Veillonella including Veillonella infantum sp., nov.</title>
        <authorList>
            <person name="Mashima I."/>
            <person name="Liao Y.-C."/>
            <person name="Sabharwal A."/>
            <person name="Haase E.M."/>
            <person name="Nakazawa F."/>
            <person name="Scannapieco F.A."/>
        </authorList>
    </citation>
    <scope>NUCLEOTIDE SEQUENCE [LARGE SCALE GENOMIC DNA]</scope>
    <source>
        <strain evidence="1 2">JCM 15641</strain>
    </source>
</reference>
<dbReference type="InterPro" id="IPR029069">
    <property type="entry name" value="HotDog_dom_sf"/>
</dbReference>
<evidence type="ECO:0000313" key="2">
    <source>
        <dbReference type="Proteomes" id="UP000237916"/>
    </source>
</evidence>
<dbReference type="AlphaFoldDB" id="A0A2S7Z6Q8"/>
<dbReference type="InterPro" id="IPR036388">
    <property type="entry name" value="WH-like_DNA-bd_sf"/>
</dbReference>
<dbReference type="RefSeq" id="WP_038114568.1">
    <property type="nucleotide sequence ID" value="NZ_PPDB01000007.1"/>
</dbReference>
<dbReference type="STRING" id="1298594.GCA_001312465_00108"/>
<evidence type="ECO:0000313" key="1">
    <source>
        <dbReference type="EMBL" id="PQL18919.1"/>
    </source>
</evidence>
<dbReference type="OrthoDB" id="1706183at2"/>
<comment type="caution">
    <text evidence="1">The sequence shown here is derived from an EMBL/GenBank/DDBJ whole genome shotgun (WGS) entry which is preliminary data.</text>
</comment>
<dbReference type="Gene3D" id="1.10.10.10">
    <property type="entry name" value="Winged helix-like DNA-binding domain superfamily/Winged helix DNA-binding domain"/>
    <property type="match status" value="1"/>
</dbReference>